<dbReference type="InterPro" id="IPR000073">
    <property type="entry name" value="AB_hydrolase_1"/>
</dbReference>
<organism evidence="4 5">
    <name type="scientific">Herbiconiux daphne</name>
    <dbReference type="NCBI Taxonomy" id="2970914"/>
    <lineage>
        <taxon>Bacteria</taxon>
        <taxon>Bacillati</taxon>
        <taxon>Actinomycetota</taxon>
        <taxon>Actinomycetes</taxon>
        <taxon>Micrococcales</taxon>
        <taxon>Microbacteriaceae</taxon>
        <taxon>Herbiconiux</taxon>
    </lineage>
</organism>
<dbReference type="PANTHER" id="PTHR22946:SF0">
    <property type="entry name" value="DIENELACTONE HYDROLASE DOMAIN-CONTAINING PROTEIN"/>
    <property type="match status" value="1"/>
</dbReference>
<evidence type="ECO:0000313" key="4">
    <source>
        <dbReference type="EMBL" id="MCS5735590.1"/>
    </source>
</evidence>
<keyword evidence="2" id="KW-0732">Signal</keyword>
<dbReference type="PANTHER" id="PTHR22946">
    <property type="entry name" value="DIENELACTONE HYDROLASE DOMAIN-CONTAINING PROTEIN-RELATED"/>
    <property type="match status" value="1"/>
</dbReference>
<feature type="domain" description="AB hydrolase-1" evidence="3">
    <location>
        <begin position="111"/>
        <end position="324"/>
    </location>
</feature>
<keyword evidence="5" id="KW-1185">Reference proteome</keyword>
<feature type="chain" id="PRO_5046231861" evidence="2">
    <location>
        <begin position="36"/>
        <end position="353"/>
    </location>
</feature>
<dbReference type="EMBL" id="JANLCJ010000007">
    <property type="protein sequence ID" value="MCS5735590.1"/>
    <property type="molecule type" value="Genomic_DNA"/>
</dbReference>
<evidence type="ECO:0000259" key="3">
    <source>
        <dbReference type="Pfam" id="PF12697"/>
    </source>
</evidence>
<dbReference type="Proteomes" id="UP001165586">
    <property type="component" value="Unassembled WGS sequence"/>
</dbReference>
<gene>
    <name evidence="4" type="ORF">N1032_17740</name>
</gene>
<dbReference type="Gene3D" id="3.40.50.1820">
    <property type="entry name" value="alpha/beta hydrolase"/>
    <property type="match status" value="1"/>
</dbReference>
<evidence type="ECO:0000256" key="2">
    <source>
        <dbReference type="SAM" id="SignalP"/>
    </source>
</evidence>
<evidence type="ECO:0000313" key="5">
    <source>
        <dbReference type="Proteomes" id="UP001165586"/>
    </source>
</evidence>
<dbReference type="InterPro" id="IPR050261">
    <property type="entry name" value="FrsA_esterase"/>
</dbReference>
<comment type="caution">
    <text evidence="4">The sequence shown here is derived from an EMBL/GenBank/DDBJ whole genome shotgun (WGS) entry which is preliminary data.</text>
</comment>
<protein>
    <submittedName>
        <fullName evidence="4">Alpha/beta fold hydrolase</fullName>
    </submittedName>
</protein>
<dbReference type="GO" id="GO:0016787">
    <property type="term" value="F:hydrolase activity"/>
    <property type="evidence" value="ECO:0007669"/>
    <property type="project" value="UniProtKB-KW"/>
</dbReference>
<dbReference type="RefSeq" id="WP_259540532.1">
    <property type="nucleotide sequence ID" value="NZ_JANLCJ010000007.1"/>
</dbReference>
<proteinExistence type="inferred from homology"/>
<sequence>MPSPAETSRRPRQLAVGAVLVALLAGLAGCTPAPAETPEPTLTVPTEKPVTDTSTLRTIIDSAPEQPTLTMGEVLDATDGVTSTAVTYDSGGLTISGVLRVPAGEGPFPGVVVVHGSVDPERYDTGGDLESEQRVLVANGYAVLATDLRGYGSSDPADSEDNLTVDPGFGWPTVLDWGMALDVVNALAVLRSGQVPEVDPDRIGLVGHSLGGLLALDAAVIAPGSSDMVVALSAATSSFGEVIEGYEASGADVTETTAGPTQDPEYWADVSPRTFFDRATEPLLLIHGGADDTALPEWSQETAAAWQAEGLEAQAVILDGADHALKPRRDEADELMLAAFNATIGPGGAPQTG</sequence>
<dbReference type="Pfam" id="PF12697">
    <property type="entry name" value="Abhydrolase_6"/>
    <property type="match status" value="1"/>
</dbReference>
<feature type="signal peptide" evidence="2">
    <location>
        <begin position="1"/>
        <end position="35"/>
    </location>
</feature>
<dbReference type="SUPFAM" id="SSF53474">
    <property type="entry name" value="alpha/beta-Hydrolases"/>
    <property type="match status" value="1"/>
</dbReference>
<accession>A0ABT2H6M6</accession>
<evidence type="ECO:0000256" key="1">
    <source>
        <dbReference type="ARBA" id="ARBA00038115"/>
    </source>
</evidence>
<name>A0ABT2H6M6_9MICO</name>
<reference evidence="4" key="1">
    <citation type="submission" date="2022-08" db="EMBL/GenBank/DDBJ databases">
        <authorList>
            <person name="Deng Y."/>
            <person name="Han X.-F."/>
            <person name="Zhang Y.-Q."/>
        </authorList>
    </citation>
    <scope>NUCLEOTIDE SEQUENCE</scope>
    <source>
        <strain evidence="4">CPCC 203386</strain>
    </source>
</reference>
<keyword evidence="4" id="KW-0378">Hydrolase</keyword>
<comment type="similarity">
    <text evidence="1">Belongs to the AB hydrolase superfamily. FUS2 hydrolase family.</text>
</comment>
<dbReference type="InterPro" id="IPR029058">
    <property type="entry name" value="AB_hydrolase_fold"/>
</dbReference>